<accession>A0A845F2Y2</accession>
<keyword evidence="1" id="KW-1133">Transmembrane helix</keyword>
<gene>
    <name evidence="2" type="ORF">GLW07_17470</name>
</gene>
<dbReference type="RefSeq" id="WP_160920515.1">
    <property type="nucleotide sequence ID" value="NZ_WMEY01000005.1"/>
</dbReference>
<protein>
    <submittedName>
        <fullName evidence="2">Uncharacterized protein</fullName>
    </submittedName>
</protein>
<feature type="transmembrane region" description="Helical" evidence="1">
    <location>
        <begin position="59"/>
        <end position="76"/>
    </location>
</feature>
<dbReference type="Proteomes" id="UP000447833">
    <property type="component" value="Unassembled WGS sequence"/>
</dbReference>
<dbReference type="EMBL" id="WMEY01000005">
    <property type="protein sequence ID" value="MYL65150.1"/>
    <property type="molecule type" value="Genomic_DNA"/>
</dbReference>
<feature type="transmembrane region" description="Helical" evidence="1">
    <location>
        <begin position="125"/>
        <end position="150"/>
    </location>
</feature>
<evidence type="ECO:0000313" key="2">
    <source>
        <dbReference type="EMBL" id="MYL65150.1"/>
    </source>
</evidence>
<keyword evidence="1" id="KW-0472">Membrane</keyword>
<feature type="transmembrane region" description="Helical" evidence="1">
    <location>
        <begin position="88"/>
        <end position="113"/>
    </location>
</feature>
<feature type="transmembrane region" description="Helical" evidence="1">
    <location>
        <begin position="156"/>
        <end position="178"/>
    </location>
</feature>
<keyword evidence="1" id="KW-0812">Transmembrane</keyword>
<reference evidence="2 3" key="1">
    <citation type="submission" date="2019-11" db="EMBL/GenBank/DDBJ databases">
        <title>Genome sequences of 17 halophilic strains isolated from different environments.</title>
        <authorList>
            <person name="Furrow R.E."/>
        </authorList>
    </citation>
    <scope>NUCLEOTIDE SEQUENCE [LARGE SCALE GENOMIC DNA]</scope>
    <source>
        <strain evidence="2 3">22506_14_FS</strain>
    </source>
</reference>
<comment type="caution">
    <text evidence="2">The sequence shown here is derived from an EMBL/GenBank/DDBJ whole genome shotgun (WGS) entry which is preliminary data.</text>
</comment>
<name>A0A845F2Y2_9BACL</name>
<dbReference type="AlphaFoldDB" id="A0A845F2Y2"/>
<feature type="transmembrane region" description="Helical" evidence="1">
    <location>
        <begin position="34"/>
        <end position="54"/>
    </location>
</feature>
<proteinExistence type="predicted"/>
<evidence type="ECO:0000313" key="3">
    <source>
        <dbReference type="Proteomes" id="UP000447833"/>
    </source>
</evidence>
<evidence type="ECO:0000256" key="1">
    <source>
        <dbReference type="SAM" id="Phobius"/>
    </source>
</evidence>
<dbReference type="InterPro" id="IPR048147">
    <property type="entry name" value="CBO0543-like"/>
</dbReference>
<sequence length="184" mass="21831">MDRQQQFDHILSIKKELEAATIDYWHQFSNYTTWQFWTILAMLLVPLIVLYFLIDRKNIFLLGFFGFSIHVIAAYLDSLGVRKSWWDYPYIAIPQLPASISIDASFIPVYFILLYQWCLNKEKNYWLYGTLSAIAFTFIFKPLLIGLNLFELYTNWFVLLAAYLFVVYAAKLITNLFIRMSERA</sequence>
<organism evidence="2 3">
    <name type="scientific">Guptibacillus hwajinpoensis</name>
    <dbReference type="NCBI Taxonomy" id="208199"/>
    <lineage>
        <taxon>Bacteria</taxon>
        <taxon>Bacillati</taxon>
        <taxon>Bacillota</taxon>
        <taxon>Bacilli</taxon>
        <taxon>Bacillales</taxon>
        <taxon>Guptibacillaceae</taxon>
        <taxon>Guptibacillus</taxon>
    </lineage>
</organism>
<dbReference type="NCBIfam" id="NF041644">
    <property type="entry name" value="CBO0543_fam"/>
    <property type="match status" value="1"/>
</dbReference>